<proteinExistence type="predicted"/>
<keyword evidence="4" id="KW-1185">Reference proteome</keyword>
<feature type="compositionally biased region" description="Low complexity" evidence="2">
    <location>
        <begin position="547"/>
        <end position="556"/>
    </location>
</feature>
<feature type="region of interest" description="Disordered" evidence="2">
    <location>
        <begin position="820"/>
        <end position="862"/>
    </location>
</feature>
<dbReference type="RefSeq" id="XP_037222699.1">
    <property type="nucleotide sequence ID" value="XM_037359814.1"/>
</dbReference>
<feature type="compositionally biased region" description="Basic and acidic residues" evidence="2">
    <location>
        <begin position="820"/>
        <end position="832"/>
    </location>
</feature>
<sequence length="949" mass="102585">MSGHSLPAGHPLSEELTSLRAAVLRFQTEAHASALNLQHHVLSTSALNERVAQLEADNALLSTEVEVLRANPSPSTAETSPNGQETVAELTLSLRRLSAKLTLTESSLAEATQTLVAQTNSAREAGHAASEAYALAARARAREEEWRVVANTRERELDSAKEEARLSDLVVREYAGLVRTLEGRKSTTSLTTSPVIKTFQDSTTTLVEPKETIESQKTQLAELKSALTTQAAEYFAQINALEKERDETNARFGAANALTVELGEELAKAKFEAEQAKVDDKSAAGMVERYMKFTQQTTQSLHSSLNALRERHTATTSTLTAQLSALASQLSIAKADIERLRAALDESGGALVRETVGRRREVALRMKLVAREERVVDSLKEALSSSHNNADAMEPALAQILVMLDGQGNEGKEGRMQLLENAVQMLVGELEEETKNKAVLDRDGKSQKQNETMDFEDVSEARQAMKESEKGTEMPLTEPDDNDLEVVVSREELDNTEDSLSPMGPLENIDAKLSSLPPTPPRFTDSSSIFPTESTMPEALSVGPIATTIPPNTTNASELTPHPTPDSPSNANISIAFASASSSSSLPRRHSSSSPPLETLYSPTQVSQPKIENPLLVPLFIAGERYAELQNAFKKCHLVLQELKGRLQAQAPQTQTQKDLVLNAALERLHDYTEDARVELEICVADGEVVRRGWEAIAVGDIQHRQEDVSNEKGHNEINAFVERETRVQAGFRRKVVDVEHDVEILKRLMDGELDQVDLEGEMHSPVSPTPSISPSSSTPTFSNIKRPSSPYTYSYNYTPPGPGEAQTFGSLMTSPNSLRREASVGSLRREANGSPSSTRVSLSALSTPARTRPKTEARSPFEGLGLRVPMPAFVGGNHVASPSGLGLAKEPVRQRTVSGVFMLGLGSAGERAARGRRPSGFGLGLGPPGGQNGTSINSATLSLGGDVE</sequence>
<evidence type="ECO:0000256" key="2">
    <source>
        <dbReference type="SAM" id="MobiDB-lite"/>
    </source>
</evidence>
<gene>
    <name evidence="3" type="ORF">MIND_00295200</name>
</gene>
<feature type="compositionally biased region" description="Gly residues" evidence="2">
    <location>
        <begin position="922"/>
        <end position="933"/>
    </location>
</feature>
<evidence type="ECO:0000256" key="1">
    <source>
        <dbReference type="SAM" id="Coils"/>
    </source>
</evidence>
<reference evidence="3" key="1">
    <citation type="submission" date="2020-05" db="EMBL/GenBank/DDBJ databases">
        <title>Mycena genomes resolve the evolution of fungal bioluminescence.</title>
        <authorList>
            <person name="Tsai I.J."/>
        </authorList>
    </citation>
    <scope>NUCLEOTIDE SEQUENCE</scope>
    <source>
        <strain evidence="3">171206Taipei</strain>
    </source>
</reference>
<dbReference type="EMBL" id="JACAZF010000003">
    <property type="protein sequence ID" value="KAF7309249.1"/>
    <property type="molecule type" value="Genomic_DNA"/>
</dbReference>
<dbReference type="PANTHER" id="PTHR23159:SF60">
    <property type="entry name" value="SPINDLE ASSEMBLY ABNORMAL PROTEIN 4"/>
    <property type="match status" value="1"/>
</dbReference>
<keyword evidence="1" id="KW-0175">Coiled coil</keyword>
<feature type="coiled-coil region" evidence="1">
    <location>
        <begin position="44"/>
        <end position="71"/>
    </location>
</feature>
<feature type="region of interest" description="Disordered" evidence="2">
    <location>
        <begin position="762"/>
        <end position="799"/>
    </location>
</feature>
<feature type="coiled-coil region" evidence="1">
    <location>
        <begin position="213"/>
        <end position="251"/>
    </location>
</feature>
<feature type="compositionally biased region" description="Basic and acidic residues" evidence="2">
    <location>
        <begin position="459"/>
        <end position="472"/>
    </location>
</feature>
<name>A0A8H6WEA0_9AGAR</name>
<dbReference type="GeneID" id="59342330"/>
<evidence type="ECO:0000313" key="4">
    <source>
        <dbReference type="Proteomes" id="UP000636479"/>
    </source>
</evidence>
<comment type="caution">
    <text evidence="3">The sequence shown here is derived from an EMBL/GenBank/DDBJ whole genome shotgun (WGS) entry which is preliminary data.</text>
</comment>
<feature type="region of interest" description="Disordered" evidence="2">
    <location>
        <begin position="910"/>
        <end position="949"/>
    </location>
</feature>
<protein>
    <submittedName>
        <fullName evidence="3">Uncharacterized protein</fullName>
    </submittedName>
</protein>
<organism evidence="3 4">
    <name type="scientific">Mycena indigotica</name>
    <dbReference type="NCBI Taxonomy" id="2126181"/>
    <lineage>
        <taxon>Eukaryota</taxon>
        <taxon>Fungi</taxon>
        <taxon>Dikarya</taxon>
        <taxon>Basidiomycota</taxon>
        <taxon>Agaricomycotina</taxon>
        <taxon>Agaricomycetes</taxon>
        <taxon>Agaricomycetidae</taxon>
        <taxon>Agaricales</taxon>
        <taxon>Marasmiineae</taxon>
        <taxon>Mycenaceae</taxon>
        <taxon>Mycena</taxon>
    </lineage>
</organism>
<feature type="compositionally biased region" description="Basic and acidic residues" evidence="2">
    <location>
        <begin position="438"/>
        <end position="448"/>
    </location>
</feature>
<evidence type="ECO:0000313" key="3">
    <source>
        <dbReference type="EMBL" id="KAF7309249.1"/>
    </source>
</evidence>
<feature type="compositionally biased region" description="Low complexity" evidence="2">
    <location>
        <begin position="765"/>
        <end position="799"/>
    </location>
</feature>
<feature type="compositionally biased region" description="Polar residues" evidence="2">
    <location>
        <begin position="834"/>
        <end position="850"/>
    </location>
</feature>
<feature type="region of interest" description="Disordered" evidence="2">
    <location>
        <begin position="547"/>
        <end position="605"/>
    </location>
</feature>
<feature type="compositionally biased region" description="Low complexity" evidence="2">
    <location>
        <begin position="567"/>
        <end position="597"/>
    </location>
</feature>
<accession>A0A8H6WEA0</accession>
<dbReference type="OrthoDB" id="2592022at2759"/>
<feature type="region of interest" description="Disordered" evidence="2">
    <location>
        <begin position="438"/>
        <end position="483"/>
    </location>
</feature>
<dbReference type="Proteomes" id="UP000636479">
    <property type="component" value="Unassembled WGS sequence"/>
</dbReference>
<dbReference type="PANTHER" id="PTHR23159">
    <property type="entry name" value="CENTROSOMAL PROTEIN 2"/>
    <property type="match status" value="1"/>
</dbReference>
<dbReference type="AlphaFoldDB" id="A0A8H6WEA0"/>